<dbReference type="AlphaFoldDB" id="A0A1V9F134"/>
<dbReference type="Proteomes" id="UP000192610">
    <property type="component" value="Unassembled WGS sequence"/>
</dbReference>
<feature type="transmembrane region" description="Helical" evidence="1">
    <location>
        <begin position="46"/>
        <end position="68"/>
    </location>
</feature>
<evidence type="ECO:0008006" key="4">
    <source>
        <dbReference type="Google" id="ProtNLM"/>
    </source>
</evidence>
<organism evidence="2 3">
    <name type="scientific">Niastella yeongjuensis</name>
    <dbReference type="NCBI Taxonomy" id="354355"/>
    <lineage>
        <taxon>Bacteria</taxon>
        <taxon>Pseudomonadati</taxon>
        <taxon>Bacteroidota</taxon>
        <taxon>Chitinophagia</taxon>
        <taxon>Chitinophagales</taxon>
        <taxon>Chitinophagaceae</taxon>
        <taxon>Niastella</taxon>
    </lineage>
</organism>
<comment type="caution">
    <text evidence="2">The sequence shown here is derived from an EMBL/GenBank/DDBJ whole genome shotgun (WGS) entry which is preliminary data.</text>
</comment>
<accession>A0A1V9F134</accession>
<protein>
    <recommendedName>
        <fullName evidence="4">DUF3810 domain-containing protein</fullName>
    </recommendedName>
</protein>
<evidence type="ECO:0000256" key="1">
    <source>
        <dbReference type="SAM" id="Phobius"/>
    </source>
</evidence>
<proteinExistence type="predicted"/>
<dbReference type="InterPro" id="IPR024294">
    <property type="entry name" value="DUF3810"/>
</dbReference>
<feature type="transmembrane region" description="Helical" evidence="1">
    <location>
        <begin position="88"/>
        <end position="110"/>
    </location>
</feature>
<keyword evidence="1" id="KW-0812">Transmembrane</keyword>
<reference evidence="3" key="1">
    <citation type="submission" date="2016-04" db="EMBL/GenBank/DDBJ databases">
        <authorList>
            <person name="Chen L."/>
            <person name="Zhuang W."/>
            <person name="Wang G."/>
        </authorList>
    </citation>
    <scope>NUCLEOTIDE SEQUENCE [LARGE SCALE GENOMIC DNA]</scope>
    <source>
        <strain evidence="3">17621</strain>
    </source>
</reference>
<evidence type="ECO:0000313" key="3">
    <source>
        <dbReference type="Proteomes" id="UP000192610"/>
    </source>
</evidence>
<dbReference type="EMBL" id="LVXG01000009">
    <property type="protein sequence ID" value="OQP52027.1"/>
    <property type="molecule type" value="Genomic_DNA"/>
</dbReference>
<sequence>MWRKKTAWLVLLGLAIFIKIFSLFPDAVERYYASGFYPVISKVQRILFGWLPFSVGDIFYALIIIWLIRTLYRTIRRVVKKQTNKKYWLQALAQLGFIVLVVYVAFNLLWGMNYNRRGVAYQLGLKVERYSKEDLIHVMQQVVVRLNALDSPSRVNREGLLRKRNLFNGATAAYDQLARKEGQFTYSFSSVKPSLYSYLGNYLGYTGYYNPFSGEAQVNTTVPLFVQPFTTCHEIGHQLGYAKENEANFAGYLSARSSQDALFRYSVYFDLYSYSRYYLYAQDSLAAKLLDAQLPPGIKTDYRELREFVKKYRNPIEEVIDHLYGQYLKANNQPGGKLTYNEVVAWLVAYYKKFGKEAI</sequence>
<keyword evidence="1" id="KW-0472">Membrane</keyword>
<dbReference type="STRING" id="354355.SAMN05660816_05498"/>
<name>A0A1V9F134_9BACT</name>
<keyword evidence="1" id="KW-1133">Transmembrane helix</keyword>
<dbReference type="RefSeq" id="WP_081198206.1">
    <property type="nucleotide sequence ID" value="NZ_FOCZ01000013.1"/>
</dbReference>
<dbReference type="Pfam" id="PF12725">
    <property type="entry name" value="DUF3810"/>
    <property type="match status" value="1"/>
</dbReference>
<gene>
    <name evidence="2" type="ORF">A4H97_25770</name>
</gene>
<dbReference type="OrthoDB" id="1048788at2"/>
<evidence type="ECO:0000313" key="2">
    <source>
        <dbReference type="EMBL" id="OQP52027.1"/>
    </source>
</evidence>
<keyword evidence="3" id="KW-1185">Reference proteome</keyword>